<comment type="caution">
    <text evidence="1">The sequence shown here is derived from an EMBL/GenBank/DDBJ whole genome shotgun (WGS) entry which is preliminary data.</text>
</comment>
<dbReference type="Proteomes" id="UP000603453">
    <property type="component" value="Unassembled WGS sequence"/>
</dbReference>
<reference evidence="1" key="1">
    <citation type="submission" date="2020-12" db="EMBL/GenBank/DDBJ databases">
        <title>Metabolic potential, ecology and presence of endohyphal bacteria is reflected in genomic diversity of Mucoromycotina.</title>
        <authorList>
            <person name="Muszewska A."/>
            <person name="Okrasinska A."/>
            <person name="Steczkiewicz K."/>
            <person name="Drgas O."/>
            <person name="Orlowska M."/>
            <person name="Perlinska-Lenart U."/>
            <person name="Aleksandrzak-Piekarczyk T."/>
            <person name="Szatraj K."/>
            <person name="Zielenkiewicz U."/>
            <person name="Pilsyk S."/>
            <person name="Malc E."/>
            <person name="Mieczkowski P."/>
            <person name="Kruszewska J.S."/>
            <person name="Biernat P."/>
            <person name="Pawlowska J."/>
        </authorList>
    </citation>
    <scope>NUCLEOTIDE SEQUENCE</scope>
    <source>
        <strain evidence="1">WA0000017839</strain>
    </source>
</reference>
<organism evidence="1 2">
    <name type="scientific">Mucor saturninus</name>
    <dbReference type="NCBI Taxonomy" id="64648"/>
    <lineage>
        <taxon>Eukaryota</taxon>
        <taxon>Fungi</taxon>
        <taxon>Fungi incertae sedis</taxon>
        <taxon>Mucoromycota</taxon>
        <taxon>Mucoromycotina</taxon>
        <taxon>Mucoromycetes</taxon>
        <taxon>Mucorales</taxon>
        <taxon>Mucorineae</taxon>
        <taxon>Mucoraceae</taxon>
        <taxon>Mucor</taxon>
    </lineage>
</organism>
<proteinExistence type="predicted"/>
<evidence type="ECO:0000313" key="2">
    <source>
        <dbReference type="Proteomes" id="UP000603453"/>
    </source>
</evidence>
<dbReference type="OrthoDB" id="2283182at2759"/>
<sequence length="98" mass="11049">MNLQKNGTTNDYLLGNCEWNDGTRSDLVLEPKSGHSNLPPIILEIQHTGNLAFMKMAVNYRIQASNRYDIDPVILIICVESSIKTYISAIVMKKMHPT</sequence>
<protein>
    <submittedName>
        <fullName evidence="1">Uncharacterized protein</fullName>
    </submittedName>
</protein>
<accession>A0A8H7RB77</accession>
<keyword evidence="2" id="KW-1185">Reference proteome</keyword>
<dbReference type="EMBL" id="JAEPRD010000023">
    <property type="protein sequence ID" value="KAG2207752.1"/>
    <property type="molecule type" value="Genomic_DNA"/>
</dbReference>
<dbReference type="AlphaFoldDB" id="A0A8H7RB77"/>
<gene>
    <name evidence="1" type="ORF">INT47_011872</name>
</gene>
<evidence type="ECO:0000313" key="1">
    <source>
        <dbReference type="EMBL" id="KAG2207752.1"/>
    </source>
</evidence>
<name>A0A8H7RB77_9FUNG</name>